<dbReference type="InterPro" id="IPR001478">
    <property type="entry name" value="PDZ"/>
</dbReference>
<accession>A0A1Q9EK38</accession>
<keyword evidence="5" id="KW-1185">Reference proteome</keyword>
<keyword evidence="1" id="KW-0175">Coiled coil</keyword>
<feature type="region of interest" description="Disordered" evidence="2">
    <location>
        <begin position="565"/>
        <end position="716"/>
    </location>
</feature>
<feature type="compositionally biased region" description="Basic and acidic residues" evidence="2">
    <location>
        <begin position="1020"/>
        <end position="1036"/>
    </location>
</feature>
<proteinExistence type="predicted"/>
<feature type="domain" description="PDZ" evidence="3">
    <location>
        <begin position="195"/>
        <end position="267"/>
    </location>
</feature>
<feature type="compositionally biased region" description="Polar residues" evidence="2">
    <location>
        <begin position="1179"/>
        <end position="1192"/>
    </location>
</feature>
<feature type="region of interest" description="Disordered" evidence="2">
    <location>
        <begin position="279"/>
        <end position="299"/>
    </location>
</feature>
<dbReference type="EMBL" id="LSRX01000131">
    <property type="protein sequence ID" value="OLQ07814.1"/>
    <property type="molecule type" value="Genomic_DNA"/>
</dbReference>
<feature type="compositionally biased region" description="Low complexity" evidence="2">
    <location>
        <begin position="590"/>
        <end position="611"/>
    </location>
</feature>
<gene>
    <name evidence="4" type="ORF">AK812_SmicGene8773</name>
</gene>
<sequence>MSLRQYSVVAGQDVQKLGIQFSGTPDKIFVKVVTQESFGCIHGVQAGDELLEVDGILLDMLENQFKERLAGRPIRLRFSSPHSSYTVAADHENEKLGVTFHGMPPGSVEVKSVTEGLFGSDKGVQEGDVLTDAGRYSLQSLDGMSAETFKSFLKDRPLRLRFQSLQKARRPIEEHELPRQHSRTEYTVAASADTGKLGISFHSMPPGRIEVKGVAAGLFGSTSGVKEGDVLIEVGSDDLQPLESISEEAFKGLLKDRPLKMRFLAPAIATAAPVLAETSSSHVDHGTEQRTQSEMPATDRLSRDTYTITAGLEVGKLGITFNGMPPGRIDVKGLAENSFGNDAGVREGDVLTEVGKDELTSVEGMDYETFKRLLKDRPLTMKFQSMGEAVPADQSASPNDAAAAAPTVATNTSVAEQEIRPQKMDLPADASDEREIMPKQVDSLNQAAKESQDEGKAGRLQQEEVAVTKEGAEVPDARSEAPLFRQQSGEDEGTNMLTKDQHSQHQDGTHPRPDATEHGSHTAQAEAEEIPRDEKGGTAPCGQDREAQVDHNLVVSDNAEALAGAAAAALHSHGAHEQQPLSQERPGIDEAAPNTEAASAARAEPQAEESSTAASGQAQNEAARWNTAGAETAETQTSAESRRHPVELVEEGALARTAADEDETDMTDRSQAQHSQHQDGTHPRPDATEHGSHTAQAEAEEIPRDEKGGTAPCGQDREAQVDHNLVVSDNAEALAGAAAAALHSHGAHEQQPLSQELPSMADPIANAEVASAARAEPQAEESSTAASGQAQNEAARWNTAGAETAETQTSAESRRHPVELVEEGALARTAADEDETDMTDRSQAQHSQHQDGTHPRPDATEHGSHTAQAEAEEIPRDEKGGTAPCGQDREAQVDHNLVVSDNAEALAGAAAAALHSHGAHEQQPLSQELPSMADPIANAEVASAARAEPQAEESSTAASGQAQNEAARWNTAGAETAETQTSAESRRHPVELVEEGALARTAADEDETDVTDRSQAQHSQHQDSTRPRPDATEHGSHTAQAEAEEIPRDEKGGTAPCGQDREAQVDHNLVVSDNAEALVGVALAVRHSHDAPEQQPLSRERPSIDEPALKTEAASAARAEPQAEECKAERTTTAAFAHAQKEEECLNTTGEQGRGTVRLQQRPFDTEVVMPRKGGGQDGTMSSHGHGNQQGDSIRPKPGPTSAKREEMEQDAVLFANASIKDAGDRPLRPATAPQPFAKSATNSADVRQVDFEVPAVAELCGELEEAQRQAAAAKAALFEEQKAAGAAAQTVSELYARLDEAAQEKDRLQTEFSTEQLLRKRVAAELQVKKAGPGVGEVFKLQRELSKSEHALRGMQRRQLQEKDRQDLQSSSSAESRLLRTEYKAEVAAAKRYQRAAARTPPAPERSPLERAEAAAERFEIAFDEGSPEPKPSCAGNAVVQGSPALCKAEAIQPECLSLIHAALLPQIPHQLEQVHYGVLQLATVDVGRPWHHYMSHRRGEASLRAPSGSAVPKRMPACGSASKTGLGAKLGEEAEPVSGTRNESSIFPIRACATGRTWLCKAPLLREAATMLRIALPALLRHSSILQKGQL</sequence>
<dbReference type="Proteomes" id="UP000186817">
    <property type="component" value="Unassembled WGS sequence"/>
</dbReference>
<evidence type="ECO:0000313" key="4">
    <source>
        <dbReference type="EMBL" id="OLQ07814.1"/>
    </source>
</evidence>
<reference evidence="4 5" key="1">
    <citation type="submission" date="2016-02" db="EMBL/GenBank/DDBJ databases">
        <title>Genome analysis of coral dinoflagellate symbionts highlights evolutionary adaptations to a symbiotic lifestyle.</title>
        <authorList>
            <person name="Aranda M."/>
            <person name="Li Y."/>
            <person name="Liew Y.J."/>
            <person name="Baumgarten S."/>
            <person name="Simakov O."/>
            <person name="Wilson M."/>
            <person name="Piel J."/>
            <person name="Ashoor H."/>
            <person name="Bougouffa S."/>
            <person name="Bajic V.B."/>
            <person name="Ryu T."/>
            <person name="Ravasi T."/>
            <person name="Bayer T."/>
            <person name="Micklem G."/>
            <person name="Kim H."/>
            <person name="Bhak J."/>
            <person name="Lajeunesse T.C."/>
            <person name="Voolstra C.R."/>
        </authorList>
    </citation>
    <scope>NUCLEOTIDE SEQUENCE [LARGE SCALE GENOMIC DNA]</scope>
    <source>
        <strain evidence="4 5">CCMP2467</strain>
    </source>
</reference>
<feature type="region of interest" description="Disordered" evidence="2">
    <location>
        <begin position="1351"/>
        <end position="1378"/>
    </location>
</feature>
<feature type="domain" description="PDZ" evidence="3">
    <location>
        <begin position="15"/>
        <end position="82"/>
    </location>
</feature>
<comment type="caution">
    <text evidence="4">The sequence shown here is derived from an EMBL/GenBank/DDBJ whole genome shotgun (WGS) entry which is preliminary data.</text>
</comment>
<feature type="compositionally biased region" description="Low complexity" evidence="2">
    <location>
        <begin position="941"/>
        <end position="955"/>
    </location>
</feature>
<feature type="compositionally biased region" description="Basic and acidic residues" evidence="2">
    <location>
        <begin position="1087"/>
        <end position="1109"/>
    </location>
</feature>
<feature type="compositionally biased region" description="Basic and acidic residues" evidence="2">
    <location>
        <begin position="468"/>
        <end position="479"/>
    </location>
</feature>
<evidence type="ECO:0000313" key="5">
    <source>
        <dbReference type="Proteomes" id="UP000186817"/>
    </source>
</evidence>
<feature type="region of interest" description="Disordered" evidence="2">
    <location>
        <begin position="468"/>
        <end position="550"/>
    </location>
</feature>
<name>A0A1Q9EK38_SYMMI</name>
<feature type="region of interest" description="Disordered" evidence="2">
    <location>
        <begin position="390"/>
        <end position="432"/>
    </location>
</feature>
<evidence type="ECO:0000256" key="2">
    <source>
        <dbReference type="SAM" id="MobiDB-lite"/>
    </source>
</evidence>
<feature type="compositionally biased region" description="Basic and acidic residues" evidence="2">
    <location>
        <begin position="848"/>
        <end position="864"/>
    </location>
</feature>
<organism evidence="4 5">
    <name type="scientific">Symbiodinium microadriaticum</name>
    <name type="common">Dinoflagellate</name>
    <name type="synonym">Zooxanthella microadriatica</name>
    <dbReference type="NCBI Taxonomy" id="2951"/>
    <lineage>
        <taxon>Eukaryota</taxon>
        <taxon>Sar</taxon>
        <taxon>Alveolata</taxon>
        <taxon>Dinophyceae</taxon>
        <taxon>Suessiales</taxon>
        <taxon>Symbiodiniaceae</taxon>
        <taxon>Symbiodinium</taxon>
    </lineage>
</organism>
<feature type="domain" description="PDZ" evidence="3">
    <location>
        <begin position="315"/>
        <end position="387"/>
    </location>
</feature>
<protein>
    <recommendedName>
        <fullName evidence="3">PDZ domain-containing protein</fullName>
    </recommendedName>
</protein>
<feature type="region of interest" description="Disordered" evidence="2">
    <location>
        <begin position="1087"/>
        <end position="1244"/>
    </location>
</feature>
<feature type="region of interest" description="Disordered" evidence="2">
    <location>
        <begin position="941"/>
        <end position="1060"/>
    </location>
</feature>
<feature type="compositionally biased region" description="Basic and acidic residues" evidence="2">
    <location>
        <begin position="676"/>
        <end position="692"/>
    </location>
</feature>
<evidence type="ECO:0000259" key="3">
    <source>
        <dbReference type="SMART" id="SM00228"/>
    </source>
</evidence>
<dbReference type="OrthoDB" id="437012at2759"/>
<feature type="coiled-coil region" evidence="1">
    <location>
        <begin position="1257"/>
        <end position="1312"/>
    </location>
</feature>
<feature type="compositionally biased region" description="Low complexity" evidence="2">
    <location>
        <begin position="1110"/>
        <end position="1120"/>
    </location>
</feature>
<feature type="region of interest" description="Disordered" evidence="2">
    <location>
        <begin position="1396"/>
        <end position="1415"/>
    </location>
</feature>
<feature type="domain" description="PDZ" evidence="3">
    <location>
        <begin position="94"/>
        <end position="166"/>
    </location>
</feature>
<dbReference type="InterPro" id="IPR036034">
    <property type="entry name" value="PDZ_sf"/>
</dbReference>
<feature type="compositionally biased region" description="Basic and acidic residues" evidence="2">
    <location>
        <begin position="499"/>
        <end position="520"/>
    </location>
</feature>
<dbReference type="SUPFAM" id="SSF50156">
    <property type="entry name" value="PDZ domain-like"/>
    <property type="match status" value="2"/>
</dbReference>
<feature type="compositionally biased region" description="Low complexity" evidence="2">
    <location>
        <begin position="391"/>
        <end position="415"/>
    </location>
</feature>
<feature type="region of interest" description="Disordered" evidence="2">
    <location>
        <begin position="1503"/>
        <end position="1527"/>
    </location>
</feature>
<feature type="compositionally biased region" description="Low complexity" evidence="2">
    <location>
        <begin position="769"/>
        <end position="783"/>
    </location>
</feature>
<dbReference type="SMART" id="SM00228">
    <property type="entry name" value="PDZ"/>
    <property type="match status" value="4"/>
</dbReference>
<evidence type="ECO:0000256" key="1">
    <source>
        <dbReference type="SAM" id="Coils"/>
    </source>
</evidence>
<feature type="region of interest" description="Disordered" evidence="2">
    <location>
        <begin position="769"/>
        <end position="888"/>
    </location>
</feature>